<name>A0ABQ3IPW8_9PSEU</name>
<comment type="caution">
    <text evidence="1">The sequence shown here is derived from an EMBL/GenBank/DDBJ whole genome shotgun (WGS) entry which is preliminary data.</text>
</comment>
<accession>A0ABQ3IPW8</accession>
<dbReference type="RefSeq" id="WP_191244312.1">
    <property type="nucleotide sequence ID" value="NZ_BNAU01000002.1"/>
</dbReference>
<gene>
    <name evidence="1" type="ORF">GCM10017786_20930</name>
</gene>
<sequence>MTLKIVADIAACKGTACCMMESPDLCDVDETTGKVVVLVDEIDDARRADAETAVRACPTKALELRDC</sequence>
<dbReference type="EMBL" id="BNAU01000002">
    <property type="protein sequence ID" value="GHE88730.1"/>
    <property type="molecule type" value="Genomic_DNA"/>
</dbReference>
<organism evidence="1 2">
    <name type="scientific">Amycolatopsis deserti</name>
    <dbReference type="NCBI Taxonomy" id="185696"/>
    <lineage>
        <taxon>Bacteria</taxon>
        <taxon>Bacillati</taxon>
        <taxon>Actinomycetota</taxon>
        <taxon>Actinomycetes</taxon>
        <taxon>Pseudonocardiales</taxon>
        <taxon>Pseudonocardiaceae</taxon>
        <taxon>Amycolatopsis</taxon>
    </lineage>
</organism>
<proteinExistence type="predicted"/>
<dbReference type="SUPFAM" id="SSF54862">
    <property type="entry name" value="4Fe-4S ferredoxins"/>
    <property type="match status" value="1"/>
</dbReference>
<evidence type="ECO:0000313" key="1">
    <source>
        <dbReference type="EMBL" id="GHE88730.1"/>
    </source>
</evidence>
<dbReference type="Pfam" id="PF13459">
    <property type="entry name" value="Fer4_15"/>
    <property type="match status" value="1"/>
</dbReference>
<keyword evidence="2" id="KW-1185">Reference proteome</keyword>
<reference evidence="2" key="1">
    <citation type="journal article" date="2019" name="Int. J. Syst. Evol. Microbiol.">
        <title>The Global Catalogue of Microorganisms (GCM) 10K type strain sequencing project: providing services to taxonomists for standard genome sequencing and annotation.</title>
        <authorList>
            <consortium name="The Broad Institute Genomics Platform"/>
            <consortium name="The Broad Institute Genome Sequencing Center for Infectious Disease"/>
            <person name="Wu L."/>
            <person name="Ma J."/>
        </authorList>
    </citation>
    <scope>NUCLEOTIDE SEQUENCE [LARGE SCALE GENOMIC DNA]</scope>
    <source>
        <strain evidence="2">CGMCC 4.7677</strain>
    </source>
</reference>
<protein>
    <recommendedName>
        <fullName evidence="3">Ferredoxin</fullName>
    </recommendedName>
</protein>
<evidence type="ECO:0000313" key="2">
    <source>
        <dbReference type="Proteomes" id="UP000605897"/>
    </source>
</evidence>
<evidence type="ECO:0008006" key="3">
    <source>
        <dbReference type="Google" id="ProtNLM"/>
    </source>
</evidence>
<dbReference type="Gene3D" id="3.30.70.20">
    <property type="match status" value="1"/>
</dbReference>
<dbReference type="Proteomes" id="UP000605897">
    <property type="component" value="Unassembled WGS sequence"/>
</dbReference>